<feature type="compositionally biased region" description="Low complexity" evidence="5">
    <location>
        <begin position="472"/>
        <end position="489"/>
    </location>
</feature>
<evidence type="ECO:0000256" key="3">
    <source>
        <dbReference type="ARBA" id="ARBA00022490"/>
    </source>
</evidence>
<evidence type="ECO:0000313" key="7">
    <source>
        <dbReference type="Proteomes" id="UP000027265"/>
    </source>
</evidence>
<dbReference type="OrthoDB" id="440673at2759"/>
<sequence length="910" mass="99404">MPPRRARPFSQAQPTEIQKRQQQQQQQHPQHDPPSRPPTQPPNLGMSPEARYAHNLKVLRRRDPSIVSIFDQFSHVCLYHHNGKKWEKKGFEGSMFLFEREAYPLYGFYILNRMGMEDYIQPMYPEDDVEAQGSYLLYRSYPDFTARRLGIPASTLRTTSEDYSSGQEEGEEDEANGGEGDSKKGRSLTVGLWMFATDSREPLTDVMIRLHKYISQNQPYPEKFKYGPDRPPPPNPHLRPSNQSSPEPTPQAASSSSKSKAINRVNYNTHTASPIPPTSSHRPPAQSHQAHLSQSHPAQQGQPCQPSELDKLFAKLQPPPPPQPSKDVVVEESSPTSSASAMTVDSLFASLLGPTAPGLSKAPVPQAPVVPEAPPAAPHRGLALLNTIFASATPSPPVSTTSRHNPSLTLNLNGTGLYQPQTQPSPPTNRQQHNPEILSPKPTSSTLPPLLNQSVMSSLLGIPPSPTSTRVSGGASRSSSASGSASAPSTHYRYEGDNEGSEGHADSEVEFSESSTVLDPDPTLGPTTSHHGPAATRDLGDLAVYVQEMAAQVHQMQRDMDTGAYSLSLPPHPQYLSHPQHQLLPHNGLSSEGEVGVNGDVTPRPPFKGMPTATPPSVARDRGQVTRSPPGSVLQGGLRGERRELLAPASRTITMTSTSSTSTVRPSFGQQSQSPSQVQSQTEQVQRSLVPFESASDLWPYPRAPLDDRSYDQVDDVVELDFEDTSALSDPEVFSKRLASKKIQGGKDGGKDKGKNHRMGRKERMAEKEREKEEIEKGWDDPVKGQVHTTTLVHKPSTPMRELVSTPSPAHSPFQALNGKGKQPGRNVLANGTGRVTPKGSHPATNGVSSPIDREAAKDALLNSLFSSAKIGRPKGLERKEFVTELLTLLHTDKTFVDQLYQDYETRSAR</sequence>
<feature type="region of interest" description="Disordered" evidence="5">
    <location>
        <begin position="797"/>
        <end position="851"/>
    </location>
</feature>
<evidence type="ECO:0000256" key="4">
    <source>
        <dbReference type="ARBA" id="ARBA00022664"/>
    </source>
</evidence>
<dbReference type="Gene3D" id="2.30.29.30">
    <property type="entry name" value="Pleckstrin-homology domain (PH domain)/Phosphotyrosine-binding domain (PTB)"/>
    <property type="match status" value="1"/>
</dbReference>
<feature type="region of interest" description="Disordered" evidence="5">
    <location>
        <begin position="606"/>
        <end position="709"/>
    </location>
</feature>
<feature type="region of interest" description="Disordered" evidence="5">
    <location>
        <begin position="1"/>
        <end position="48"/>
    </location>
</feature>
<evidence type="ECO:0000256" key="2">
    <source>
        <dbReference type="ARBA" id="ARBA00008778"/>
    </source>
</evidence>
<dbReference type="Pfam" id="PF06058">
    <property type="entry name" value="DCP1"/>
    <property type="match status" value="1"/>
</dbReference>
<dbReference type="GO" id="GO:0003729">
    <property type="term" value="F:mRNA binding"/>
    <property type="evidence" value="ECO:0007669"/>
    <property type="project" value="TreeGrafter"/>
</dbReference>
<dbReference type="CDD" id="cd09804">
    <property type="entry name" value="Dcp1"/>
    <property type="match status" value="1"/>
</dbReference>
<dbReference type="Proteomes" id="UP000027265">
    <property type="component" value="Unassembled WGS sequence"/>
</dbReference>
<name>A0A067PZT4_9AGAM</name>
<dbReference type="InterPro" id="IPR010334">
    <property type="entry name" value="Dcp1"/>
</dbReference>
<comment type="subcellular location">
    <subcellularLocation>
        <location evidence="1">Cytoplasm</location>
    </subcellularLocation>
</comment>
<evidence type="ECO:0000313" key="6">
    <source>
        <dbReference type="EMBL" id="KDQ60328.1"/>
    </source>
</evidence>
<dbReference type="InterPro" id="IPR011993">
    <property type="entry name" value="PH-like_dom_sf"/>
</dbReference>
<feature type="compositionally biased region" description="Low complexity" evidence="5">
    <location>
        <begin position="438"/>
        <end position="451"/>
    </location>
</feature>
<dbReference type="GO" id="GO:0006397">
    <property type="term" value="P:mRNA processing"/>
    <property type="evidence" value="ECO:0007669"/>
    <property type="project" value="UniProtKB-KW"/>
</dbReference>
<evidence type="ECO:0008006" key="8">
    <source>
        <dbReference type="Google" id="ProtNLM"/>
    </source>
</evidence>
<dbReference type="GO" id="GO:0000932">
    <property type="term" value="C:P-body"/>
    <property type="evidence" value="ECO:0007669"/>
    <property type="project" value="TreeGrafter"/>
</dbReference>
<dbReference type="STRING" id="933084.A0A067PZT4"/>
<accession>A0A067PZT4</accession>
<proteinExistence type="inferred from homology"/>
<dbReference type="GO" id="GO:0000290">
    <property type="term" value="P:deadenylation-dependent decapping of nuclear-transcribed mRNA"/>
    <property type="evidence" value="ECO:0007669"/>
    <property type="project" value="InterPro"/>
</dbReference>
<feature type="compositionally biased region" description="Basic and acidic residues" evidence="5">
    <location>
        <begin position="762"/>
        <end position="783"/>
    </location>
</feature>
<protein>
    <recommendedName>
        <fullName evidence="8">mRNA-decapping enzyme C-terminal domain-containing protein</fullName>
    </recommendedName>
</protein>
<dbReference type="PANTHER" id="PTHR16290:SF0">
    <property type="entry name" value="DECAPPING PROTEIN 1, ISOFORM A"/>
    <property type="match status" value="1"/>
</dbReference>
<feature type="region of interest" description="Disordered" evidence="5">
    <location>
        <begin position="219"/>
        <end position="341"/>
    </location>
</feature>
<dbReference type="AlphaFoldDB" id="A0A067PZT4"/>
<organism evidence="6 7">
    <name type="scientific">Jaapia argillacea MUCL 33604</name>
    <dbReference type="NCBI Taxonomy" id="933084"/>
    <lineage>
        <taxon>Eukaryota</taxon>
        <taxon>Fungi</taxon>
        <taxon>Dikarya</taxon>
        <taxon>Basidiomycota</taxon>
        <taxon>Agaricomycotina</taxon>
        <taxon>Agaricomycetes</taxon>
        <taxon>Agaricomycetidae</taxon>
        <taxon>Jaapiales</taxon>
        <taxon>Jaapiaceae</taxon>
        <taxon>Jaapia</taxon>
    </lineage>
</organism>
<gene>
    <name evidence="6" type="ORF">JAAARDRAFT_191720</name>
</gene>
<keyword evidence="4" id="KW-0507">mRNA processing</keyword>
<feature type="region of interest" description="Disordered" evidence="5">
    <location>
        <begin position="157"/>
        <end position="183"/>
    </location>
</feature>
<evidence type="ECO:0000256" key="1">
    <source>
        <dbReference type="ARBA" id="ARBA00004496"/>
    </source>
</evidence>
<dbReference type="SUPFAM" id="SSF50729">
    <property type="entry name" value="PH domain-like"/>
    <property type="match status" value="1"/>
</dbReference>
<feature type="compositionally biased region" description="Basic and acidic residues" evidence="5">
    <location>
        <begin position="492"/>
        <end position="507"/>
    </location>
</feature>
<feature type="compositionally biased region" description="Low complexity" evidence="5">
    <location>
        <begin position="670"/>
        <end position="688"/>
    </location>
</feature>
<feature type="compositionally biased region" description="Low complexity" evidence="5">
    <location>
        <begin position="13"/>
        <end position="28"/>
    </location>
</feature>
<feature type="compositionally biased region" description="Polar residues" evidence="5">
    <location>
        <begin position="403"/>
        <end position="434"/>
    </location>
</feature>
<comment type="similarity">
    <text evidence="2">Belongs to the DCP1 family.</text>
</comment>
<dbReference type="GO" id="GO:0008047">
    <property type="term" value="F:enzyme activator activity"/>
    <property type="evidence" value="ECO:0007669"/>
    <property type="project" value="InterPro"/>
</dbReference>
<feature type="region of interest" description="Disordered" evidence="5">
    <location>
        <begin position="393"/>
        <end position="535"/>
    </location>
</feature>
<feature type="compositionally biased region" description="Low complexity" evidence="5">
    <location>
        <begin position="650"/>
        <end position="663"/>
    </location>
</feature>
<feature type="compositionally biased region" description="Polar residues" evidence="5">
    <location>
        <begin position="265"/>
        <end position="305"/>
    </location>
</feature>
<dbReference type="PANTHER" id="PTHR16290">
    <property type="entry name" value="TRANSCRIPTION FACTOR SMIF DECAPPING ENZYME DCP1"/>
    <property type="match status" value="1"/>
</dbReference>
<keyword evidence="7" id="KW-1185">Reference proteome</keyword>
<keyword evidence="3" id="KW-0963">Cytoplasm</keyword>
<dbReference type="GO" id="GO:0031087">
    <property type="term" value="P:deadenylation-independent decapping of nuclear-transcribed mRNA"/>
    <property type="evidence" value="ECO:0007669"/>
    <property type="project" value="TreeGrafter"/>
</dbReference>
<dbReference type="InParanoid" id="A0A067PZT4"/>
<dbReference type="EMBL" id="KL197714">
    <property type="protein sequence ID" value="KDQ60328.1"/>
    <property type="molecule type" value="Genomic_DNA"/>
</dbReference>
<evidence type="ECO:0000256" key="5">
    <source>
        <dbReference type="SAM" id="MobiDB-lite"/>
    </source>
</evidence>
<dbReference type="HOGENOM" id="CLU_013362_0_0_1"/>
<feature type="region of interest" description="Disordered" evidence="5">
    <location>
        <begin position="736"/>
        <end position="785"/>
    </location>
</feature>
<reference evidence="7" key="1">
    <citation type="journal article" date="2014" name="Proc. Natl. Acad. Sci. U.S.A.">
        <title>Extensive sampling of basidiomycete genomes demonstrates inadequacy of the white-rot/brown-rot paradigm for wood decay fungi.</title>
        <authorList>
            <person name="Riley R."/>
            <person name="Salamov A.A."/>
            <person name="Brown D.W."/>
            <person name="Nagy L.G."/>
            <person name="Floudas D."/>
            <person name="Held B.W."/>
            <person name="Levasseur A."/>
            <person name="Lombard V."/>
            <person name="Morin E."/>
            <person name="Otillar R."/>
            <person name="Lindquist E.A."/>
            <person name="Sun H."/>
            <person name="LaButti K.M."/>
            <person name="Schmutz J."/>
            <person name="Jabbour D."/>
            <person name="Luo H."/>
            <person name="Baker S.E."/>
            <person name="Pisabarro A.G."/>
            <person name="Walton J.D."/>
            <person name="Blanchette R.A."/>
            <person name="Henrissat B."/>
            <person name="Martin F."/>
            <person name="Cullen D."/>
            <person name="Hibbett D.S."/>
            <person name="Grigoriev I.V."/>
        </authorList>
    </citation>
    <scope>NUCLEOTIDE SEQUENCE [LARGE SCALE GENOMIC DNA]</scope>
    <source>
        <strain evidence="7">MUCL 33604</strain>
    </source>
</reference>